<comment type="similarity">
    <text evidence="1 7">Belongs to the AB hydrolase superfamily. Lipase family.</text>
</comment>
<protein>
    <recommendedName>
        <fullName evidence="7">Lipase</fullName>
    </recommendedName>
</protein>
<feature type="active site" description="Charge relay system" evidence="8">
    <location>
        <position position="373"/>
    </location>
</feature>
<evidence type="ECO:0000256" key="8">
    <source>
        <dbReference type="PIRSR" id="PIRSR000862-1"/>
    </source>
</evidence>
<organism evidence="10">
    <name type="scientific">Cacopsylla melanoneura</name>
    <dbReference type="NCBI Taxonomy" id="428564"/>
    <lineage>
        <taxon>Eukaryota</taxon>
        <taxon>Metazoa</taxon>
        <taxon>Ecdysozoa</taxon>
        <taxon>Arthropoda</taxon>
        <taxon>Hexapoda</taxon>
        <taxon>Insecta</taxon>
        <taxon>Pterygota</taxon>
        <taxon>Neoptera</taxon>
        <taxon>Paraneoptera</taxon>
        <taxon>Hemiptera</taxon>
        <taxon>Sternorrhyncha</taxon>
        <taxon>Psylloidea</taxon>
        <taxon>Psyllidae</taxon>
        <taxon>Psyllinae</taxon>
        <taxon>Cacopsylla</taxon>
    </lineage>
</organism>
<evidence type="ECO:0000256" key="7">
    <source>
        <dbReference type="PIRNR" id="PIRNR000862"/>
    </source>
</evidence>
<dbReference type="PANTHER" id="PTHR11005">
    <property type="entry name" value="LYSOSOMAL ACID LIPASE-RELATED"/>
    <property type="match status" value="1"/>
</dbReference>
<evidence type="ECO:0000256" key="4">
    <source>
        <dbReference type="ARBA" id="ARBA00022963"/>
    </source>
</evidence>
<feature type="domain" description="Partial AB-hydrolase lipase" evidence="9">
    <location>
        <begin position="76"/>
        <end position="129"/>
    </location>
</feature>
<dbReference type="InterPro" id="IPR029058">
    <property type="entry name" value="AB_hydrolase_fold"/>
</dbReference>
<evidence type="ECO:0000256" key="2">
    <source>
        <dbReference type="ARBA" id="ARBA00022729"/>
    </source>
</evidence>
<evidence type="ECO:0000256" key="6">
    <source>
        <dbReference type="ARBA" id="ARBA00023180"/>
    </source>
</evidence>
<reference evidence="10" key="1">
    <citation type="submission" date="2021-05" db="EMBL/GenBank/DDBJ databases">
        <authorList>
            <person name="Alioto T."/>
            <person name="Alioto T."/>
            <person name="Gomez Garrido J."/>
        </authorList>
    </citation>
    <scope>NUCLEOTIDE SEQUENCE</scope>
</reference>
<accession>A0A8D9DXA0</accession>
<dbReference type="EMBL" id="HBUF01387547">
    <property type="protein sequence ID" value="CAG6732672.1"/>
    <property type="molecule type" value="Transcribed_RNA"/>
</dbReference>
<dbReference type="GO" id="GO:0016788">
    <property type="term" value="F:hydrolase activity, acting on ester bonds"/>
    <property type="evidence" value="ECO:0007669"/>
    <property type="project" value="InterPro"/>
</dbReference>
<keyword evidence="4 7" id="KW-0442">Lipid degradation</keyword>
<dbReference type="AlphaFoldDB" id="A0A8D9DXA0"/>
<keyword evidence="2" id="KW-0732">Signal</keyword>
<proteinExistence type="inferred from homology"/>
<evidence type="ECO:0000313" key="10">
    <source>
        <dbReference type="EMBL" id="CAG6732672.1"/>
    </source>
</evidence>
<evidence type="ECO:0000256" key="1">
    <source>
        <dbReference type="ARBA" id="ARBA00010701"/>
    </source>
</evidence>
<dbReference type="Pfam" id="PF04083">
    <property type="entry name" value="Abhydro_lipase"/>
    <property type="match status" value="1"/>
</dbReference>
<dbReference type="PIRSF" id="PIRSF000862">
    <property type="entry name" value="Steryl_ester_lip"/>
    <property type="match status" value="1"/>
</dbReference>
<evidence type="ECO:0000256" key="3">
    <source>
        <dbReference type="ARBA" id="ARBA00022801"/>
    </source>
</evidence>
<keyword evidence="3 7" id="KW-0378">Hydrolase</keyword>
<name>A0A8D9DXA0_9HEMI</name>
<dbReference type="Gene3D" id="3.40.50.1820">
    <property type="entry name" value="alpha/beta hydrolase"/>
    <property type="match status" value="1"/>
</dbReference>
<dbReference type="FunFam" id="3.40.50.1820:FF:000057">
    <property type="entry name" value="Lipase"/>
    <property type="match status" value="1"/>
</dbReference>
<keyword evidence="5" id="KW-0443">Lipid metabolism</keyword>
<dbReference type="InterPro" id="IPR006693">
    <property type="entry name" value="AB_hydrolase_lipase"/>
</dbReference>
<dbReference type="InterPro" id="IPR025483">
    <property type="entry name" value="Lipase_euk"/>
</dbReference>
<evidence type="ECO:0000259" key="9">
    <source>
        <dbReference type="Pfam" id="PF04083"/>
    </source>
</evidence>
<feature type="active site" description="Nucleophile" evidence="8">
    <location>
        <position position="203"/>
    </location>
</feature>
<dbReference type="GO" id="GO:0016042">
    <property type="term" value="P:lipid catabolic process"/>
    <property type="evidence" value="ECO:0007669"/>
    <property type="project" value="UniProtKB-KW"/>
</dbReference>
<evidence type="ECO:0000256" key="5">
    <source>
        <dbReference type="ARBA" id="ARBA00023098"/>
    </source>
</evidence>
<sequence>MLPEIRKMWQTFRAHFSLAQILLALLVFTLLSSPVELRRSNKSNMEYFKLFVEPDSEELRSTPIGPTSWHVKKTLDILKMWGKSGEEHTITTEDGYILSLFRITPLKEKATPVLFLHGLLAAPETWLIRGKEDLAIILNEEGYDVWLGCYRGSNYGRRHVNLTTANEKFWDFSFHEHGLYDAPAMIDHIYRETNQGMAVIAHSMGNAVFMSMLALRPEYNNMVYVFVGMAPYAVARFQFSPLVHTLLPGLVPLLRNINTNTLKYADLYTRRKLNPLVVVCAIARWTCLTTLQFSQGVDFKEIDWTYVLVLAAYFPSGTSNKNIVHIISIGNAQFRQYDYGTTGNLARYKSRTPPVYNLTNVRIPVSLYYGDNDMGVLVSGMKAQVKALPNVIKSTVVKGYNHPDFLLDKNSRRLLYNPILEDLKTYNICRSKKSKE</sequence>
<dbReference type="SUPFAM" id="SSF53474">
    <property type="entry name" value="alpha/beta-Hydrolases"/>
    <property type="match status" value="1"/>
</dbReference>
<keyword evidence="6" id="KW-0325">Glycoprotein</keyword>
<feature type="active site" description="Charge relay system" evidence="8">
    <location>
        <position position="402"/>
    </location>
</feature>